<keyword evidence="2 8" id="KW-0690">Ribosome biogenesis</keyword>
<dbReference type="Proteomes" id="UP001195914">
    <property type="component" value="Unassembled WGS sequence"/>
</dbReference>
<feature type="compositionally biased region" description="Gly residues" evidence="9">
    <location>
        <begin position="18"/>
        <end position="28"/>
    </location>
</feature>
<keyword evidence="5 8" id="KW-0539">Nucleus</keyword>
<name>A0AAD9LJL5_BABDI</name>
<organism evidence="10 11">
    <name type="scientific">Babesia divergens</name>
    <dbReference type="NCBI Taxonomy" id="32595"/>
    <lineage>
        <taxon>Eukaryota</taxon>
        <taxon>Sar</taxon>
        <taxon>Alveolata</taxon>
        <taxon>Apicomplexa</taxon>
        <taxon>Aconoidasida</taxon>
        <taxon>Piroplasmida</taxon>
        <taxon>Babesiidae</taxon>
        <taxon>Babesia</taxon>
    </lineage>
</organism>
<protein>
    <recommendedName>
        <fullName evidence="8">H/ACA ribonucleoprotein complex subunit</fullName>
    </recommendedName>
</protein>
<dbReference type="Pfam" id="PF04410">
    <property type="entry name" value="Gar1"/>
    <property type="match status" value="1"/>
</dbReference>
<keyword evidence="11" id="KW-1185">Reference proteome</keyword>
<evidence type="ECO:0000256" key="3">
    <source>
        <dbReference type="ARBA" id="ARBA00022552"/>
    </source>
</evidence>
<proteinExistence type="inferred from homology"/>
<dbReference type="InterPro" id="IPR038664">
    <property type="entry name" value="Gar1/Naf1_Cbf5-bd_sf"/>
</dbReference>
<comment type="caution">
    <text evidence="10">The sequence shown here is derived from an EMBL/GenBank/DDBJ whole genome shotgun (WGS) entry which is preliminary data.</text>
</comment>
<dbReference type="PANTHER" id="PTHR23237">
    <property type="entry name" value="NUCLEOLAR PROTEIN FAMILY A MEMBER 1 SNORNP PROTEIN GAR1"/>
    <property type="match status" value="1"/>
</dbReference>
<comment type="subunit">
    <text evidence="8">Component of the small nucleolar ribonucleoprotein particles containing H/ACA-type snoRNAs (H/ACA snoRNPs).</text>
</comment>
<feature type="region of interest" description="Disordered" evidence="9">
    <location>
        <begin position="1"/>
        <end position="37"/>
    </location>
</feature>
<dbReference type="AlphaFoldDB" id="A0AAD9LJL5"/>
<comment type="similarity">
    <text evidence="7 8">Belongs to the GAR1 family.</text>
</comment>
<dbReference type="FunFam" id="2.40.10.230:FF:000001">
    <property type="entry name" value="H/ACA ribonucleoprotein complex subunit"/>
    <property type="match status" value="1"/>
</dbReference>
<keyword evidence="6 8" id="KW-0687">Ribonucleoprotein</keyword>
<evidence type="ECO:0000313" key="10">
    <source>
        <dbReference type="EMBL" id="KAK1938661.1"/>
    </source>
</evidence>
<feature type="compositionally biased region" description="Gly residues" evidence="9">
    <location>
        <begin position="154"/>
        <end position="169"/>
    </location>
</feature>
<keyword evidence="3 8" id="KW-0698">rRNA processing</keyword>
<evidence type="ECO:0000256" key="4">
    <source>
        <dbReference type="ARBA" id="ARBA00022884"/>
    </source>
</evidence>
<dbReference type="SUPFAM" id="SSF50447">
    <property type="entry name" value="Translation proteins"/>
    <property type="match status" value="1"/>
</dbReference>
<feature type="region of interest" description="Disordered" evidence="9">
    <location>
        <begin position="148"/>
        <end position="191"/>
    </location>
</feature>
<evidence type="ECO:0000256" key="9">
    <source>
        <dbReference type="SAM" id="MobiDB-lite"/>
    </source>
</evidence>
<dbReference type="InterPro" id="IPR009000">
    <property type="entry name" value="Transl_B-barrel_sf"/>
</dbReference>
<feature type="compositionally biased region" description="Gly residues" evidence="9">
    <location>
        <begin position="179"/>
        <end position="191"/>
    </location>
</feature>
<dbReference type="GO" id="GO:0034513">
    <property type="term" value="F:box H/ACA snoRNA binding"/>
    <property type="evidence" value="ECO:0007669"/>
    <property type="project" value="TreeGrafter"/>
</dbReference>
<accession>A0AAD9LJL5</accession>
<comment type="function">
    <text evidence="8">Required for ribosome biogenesis. Part of a complex which catalyzes pseudouridylation of rRNA. This involves the isomerization of uridine such that the ribose is subsequently attached to C5, instead of the normal N1. Pseudouridine ("psi") residues may serve to stabilize the conformation of rRNAs.</text>
</comment>
<keyword evidence="4 8" id="KW-0694">RNA-binding</keyword>
<evidence type="ECO:0000256" key="6">
    <source>
        <dbReference type="ARBA" id="ARBA00023274"/>
    </source>
</evidence>
<comment type="subcellular location">
    <subcellularLocation>
        <location evidence="1 8">Nucleus</location>
        <location evidence="1 8">Nucleolus</location>
    </subcellularLocation>
</comment>
<dbReference type="EMBL" id="JAHBMH010000024">
    <property type="protein sequence ID" value="KAK1938661.1"/>
    <property type="molecule type" value="Genomic_DNA"/>
</dbReference>
<reference evidence="10" key="2">
    <citation type="submission" date="2021-05" db="EMBL/GenBank/DDBJ databases">
        <authorList>
            <person name="Pain A."/>
        </authorList>
    </citation>
    <scope>NUCLEOTIDE SEQUENCE</scope>
    <source>
        <strain evidence="10">1802A</strain>
    </source>
</reference>
<evidence type="ECO:0000313" key="11">
    <source>
        <dbReference type="Proteomes" id="UP001195914"/>
    </source>
</evidence>
<dbReference type="InterPro" id="IPR007504">
    <property type="entry name" value="H/ACA_rnp_Gar1/Naf1"/>
</dbReference>
<evidence type="ECO:0000256" key="1">
    <source>
        <dbReference type="ARBA" id="ARBA00004604"/>
    </source>
</evidence>
<feature type="compositionally biased region" description="Gly residues" evidence="9">
    <location>
        <begin position="1"/>
        <end position="10"/>
    </location>
</feature>
<evidence type="ECO:0000256" key="7">
    <source>
        <dbReference type="ARBA" id="ARBA00038293"/>
    </source>
</evidence>
<dbReference type="GO" id="GO:0031429">
    <property type="term" value="C:box H/ACA snoRNP complex"/>
    <property type="evidence" value="ECO:0007669"/>
    <property type="project" value="TreeGrafter"/>
</dbReference>
<gene>
    <name evidence="10" type="ORF">X943_003209</name>
</gene>
<evidence type="ECO:0000256" key="5">
    <source>
        <dbReference type="ARBA" id="ARBA00023242"/>
    </source>
</evidence>
<evidence type="ECO:0000256" key="2">
    <source>
        <dbReference type="ARBA" id="ARBA00022517"/>
    </source>
</evidence>
<reference evidence="10" key="1">
    <citation type="journal article" date="2014" name="Nucleic Acids Res.">
        <title>The evolutionary dynamics of variant antigen genes in Babesia reveal a history of genomic innovation underlying host-parasite interaction.</title>
        <authorList>
            <person name="Jackson A.P."/>
            <person name="Otto T.D."/>
            <person name="Darby A."/>
            <person name="Ramaprasad A."/>
            <person name="Xia D."/>
            <person name="Echaide I.E."/>
            <person name="Farber M."/>
            <person name="Gahlot S."/>
            <person name="Gamble J."/>
            <person name="Gupta D."/>
            <person name="Gupta Y."/>
            <person name="Jackson L."/>
            <person name="Malandrin L."/>
            <person name="Malas T.B."/>
            <person name="Moussa E."/>
            <person name="Nair M."/>
            <person name="Reid A.J."/>
            <person name="Sanders M."/>
            <person name="Sharma J."/>
            <person name="Tracey A."/>
            <person name="Quail M.A."/>
            <person name="Weir W."/>
            <person name="Wastling J.M."/>
            <person name="Hall N."/>
            <person name="Willadsen P."/>
            <person name="Lingelbach K."/>
            <person name="Shiels B."/>
            <person name="Tait A."/>
            <person name="Berriman M."/>
            <person name="Allred D.R."/>
            <person name="Pain A."/>
        </authorList>
    </citation>
    <scope>NUCLEOTIDE SEQUENCE</scope>
    <source>
        <strain evidence="10">1802A</strain>
    </source>
</reference>
<dbReference type="Gene3D" id="2.40.10.230">
    <property type="entry name" value="Probable tRNA pseudouridine synthase domain"/>
    <property type="match status" value="1"/>
</dbReference>
<dbReference type="PANTHER" id="PTHR23237:SF6">
    <property type="entry name" value="H_ACA RIBONUCLEOPROTEIN COMPLEX SUBUNIT 1"/>
    <property type="match status" value="1"/>
</dbReference>
<dbReference type="GO" id="GO:0000454">
    <property type="term" value="P:snoRNA guided rRNA pseudouridine synthesis"/>
    <property type="evidence" value="ECO:0007669"/>
    <property type="project" value="TreeGrafter"/>
</dbReference>
<evidence type="ECO:0000256" key="8">
    <source>
        <dbReference type="RuleBase" id="RU364004"/>
    </source>
</evidence>
<sequence length="191" mass="20006">MFSRGRGGARGARRGGSFSRGGRGGGSTGAHPTGPPAEVIEAGTVIHDCEEQLLIKSTLDARVPYFNGRIFLANKQEIGKVDEILGPVNDYMFSVTMAEGCKAKSFPANSVVYIDPQQTLPISRFLTKPGTPSQTGAKKKAVIKDKSFKKPGLSRGGRGGRGGSFGLGRGNSMAFRGGLSRGRGGGYRGRG</sequence>